<evidence type="ECO:0000259" key="3">
    <source>
        <dbReference type="Pfam" id="PF13505"/>
    </source>
</evidence>
<dbReference type="Gene3D" id="2.40.160.20">
    <property type="match status" value="1"/>
</dbReference>
<organism evidence="4 5">
    <name type="scientific">Leptotrichia trevisanii</name>
    <dbReference type="NCBI Taxonomy" id="109328"/>
    <lineage>
        <taxon>Bacteria</taxon>
        <taxon>Fusobacteriati</taxon>
        <taxon>Fusobacteriota</taxon>
        <taxon>Fusobacteriia</taxon>
        <taxon>Fusobacteriales</taxon>
        <taxon>Leptotrichiaceae</taxon>
        <taxon>Leptotrichia</taxon>
    </lineage>
</organism>
<keyword evidence="1 2" id="KW-0732">Signal</keyword>
<gene>
    <name evidence="4" type="ORF">JMUB3870_0331</name>
</gene>
<dbReference type="InterPro" id="IPR027385">
    <property type="entry name" value="Beta-barrel_OMP"/>
</dbReference>
<protein>
    <recommendedName>
        <fullName evidence="3">Outer membrane protein beta-barrel domain-containing protein</fullName>
    </recommendedName>
</protein>
<dbReference type="Pfam" id="PF13505">
    <property type="entry name" value="OMP_b-brl"/>
    <property type="match status" value="1"/>
</dbReference>
<feature type="signal peptide" evidence="2">
    <location>
        <begin position="1"/>
        <end position="20"/>
    </location>
</feature>
<evidence type="ECO:0000256" key="1">
    <source>
        <dbReference type="ARBA" id="ARBA00022729"/>
    </source>
</evidence>
<proteinExistence type="predicted"/>
<feature type="chain" id="PRO_5022220173" description="Outer membrane protein beta-barrel domain-containing protein" evidence="2">
    <location>
        <begin position="21"/>
        <end position="199"/>
    </location>
</feature>
<reference evidence="4 5" key="1">
    <citation type="submission" date="2019-07" db="EMBL/GenBank/DDBJ databases">
        <title>Complete Genome Sequence of Leptotrichia trevisanii Strain JMUB3870.</title>
        <authorList>
            <person name="Watanabe S."/>
            <person name="Cui L."/>
        </authorList>
    </citation>
    <scope>NUCLEOTIDE SEQUENCE [LARGE SCALE GENOMIC DNA]</scope>
    <source>
        <strain evidence="4 5">JMUB3870</strain>
    </source>
</reference>
<accession>A0A510JYF1</accession>
<dbReference type="AlphaFoldDB" id="A0A510JYF1"/>
<dbReference type="Proteomes" id="UP000422644">
    <property type="component" value="Chromosome"/>
</dbReference>
<feature type="domain" description="Outer membrane protein beta-barrel" evidence="3">
    <location>
        <begin position="9"/>
        <end position="195"/>
    </location>
</feature>
<evidence type="ECO:0000313" key="5">
    <source>
        <dbReference type="Proteomes" id="UP000422644"/>
    </source>
</evidence>
<dbReference type="SUPFAM" id="SSF56925">
    <property type="entry name" value="OMPA-like"/>
    <property type="match status" value="1"/>
</dbReference>
<evidence type="ECO:0000256" key="2">
    <source>
        <dbReference type="SAM" id="SignalP"/>
    </source>
</evidence>
<dbReference type="RefSeq" id="WP_026749622.1">
    <property type="nucleotide sequence ID" value="NZ_AP019831.1"/>
</dbReference>
<sequence length="199" mass="21881">MKKTLIGLFLVLGAASFADAGKIEAKGGIDFGGKYHYGKNFKNQKVKNSSGEIGAEYRYEVTPGLELGGGTAFQFHKDLKDKVSGQNLKNYNSFPVYGTAKYTFDTQTVVKPYIKGDLGYSFNNGNHDYGRLGKYKAKNGAYYGVGGGLNINNNVNVELMYKENKGKYEYEGPVGVKSKYNADYKRVTLGVGYDFNLGN</sequence>
<dbReference type="EMBL" id="AP019831">
    <property type="protein sequence ID" value="BBM44224.1"/>
    <property type="molecule type" value="Genomic_DNA"/>
</dbReference>
<name>A0A510JYF1_9FUSO</name>
<dbReference type="InterPro" id="IPR011250">
    <property type="entry name" value="OMP/PagP_B-barrel"/>
</dbReference>
<keyword evidence="5" id="KW-1185">Reference proteome</keyword>
<evidence type="ECO:0000313" key="4">
    <source>
        <dbReference type="EMBL" id="BBM44224.1"/>
    </source>
</evidence>
<dbReference type="OrthoDB" id="81819at2"/>